<dbReference type="PANTHER" id="PTHR46093:SF19">
    <property type="entry name" value="RAB9 EFFECTOR PROTEIN WITH KELCH MOTIFS-LIKE"/>
    <property type="match status" value="1"/>
</dbReference>
<dbReference type="Pfam" id="PF13415">
    <property type="entry name" value="Beta-prop_FBX42"/>
    <property type="match status" value="1"/>
</dbReference>
<keyword evidence="1" id="KW-0880">Kelch repeat</keyword>
<reference evidence="4" key="1">
    <citation type="submission" date="2022-01" db="EMBL/GenBank/DDBJ databases">
        <authorList>
            <person name="Braso-Vives M."/>
        </authorList>
    </citation>
    <scope>NUCLEOTIDE SEQUENCE</scope>
</reference>
<evidence type="ECO:0000256" key="2">
    <source>
        <dbReference type="ARBA" id="ARBA00022737"/>
    </source>
</evidence>
<accession>A0A8J9ZX37</accession>
<keyword evidence="2" id="KW-0677">Repeat</keyword>
<evidence type="ECO:0000256" key="1">
    <source>
        <dbReference type="ARBA" id="ARBA00022441"/>
    </source>
</evidence>
<protein>
    <submittedName>
        <fullName evidence="4">FBXO42 protein</fullName>
    </submittedName>
</protein>
<evidence type="ECO:0000256" key="3">
    <source>
        <dbReference type="SAM" id="MobiDB-lite"/>
    </source>
</evidence>
<dbReference type="Gene3D" id="2.120.10.80">
    <property type="entry name" value="Kelch-type beta propeller"/>
    <property type="match status" value="2"/>
</dbReference>
<organism evidence="4 5">
    <name type="scientific">Branchiostoma lanceolatum</name>
    <name type="common">Common lancelet</name>
    <name type="synonym">Amphioxus lanceolatum</name>
    <dbReference type="NCBI Taxonomy" id="7740"/>
    <lineage>
        <taxon>Eukaryota</taxon>
        <taxon>Metazoa</taxon>
        <taxon>Chordata</taxon>
        <taxon>Cephalochordata</taxon>
        <taxon>Leptocardii</taxon>
        <taxon>Amphioxiformes</taxon>
        <taxon>Branchiostomatidae</taxon>
        <taxon>Branchiostoma</taxon>
    </lineage>
</organism>
<feature type="region of interest" description="Disordered" evidence="3">
    <location>
        <begin position="174"/>
        <end position="235"/>
    </location>
</feature>
<dbReference type="InterPro" id="IPR006652">
    <property type="entry name" value="Kelch_1"/>
</dbReference>
<name>A0A8J9ZX37_BRALA</name>
<keyword evidence="5" id="KW-1185">Reference proteome</keyword>
<proteinExistence type="predicted"/>
<dbReference type="SMART" id="SM00612">
    <property type="entry name" value="Kelch"/>
    <property type="match status" value="2"/>
</dbReference>
<evidence type="ECO:0000313" key="5">
    <source>
        <dbReference type="Proteomes" id="UP000838412"/>
    </source>
</evidence>
<dbReference type="EMBL" id="OV696689">
    <property type="protein sequence ID" value="CAH1263598.1"/>
    <property type="molecule type" value="Genomic_DNA"/>
</dbReference>
<dbReference type="SUPFAM" id="SSF117281">
    <property type="entry name" value="Kelch motif"/>
    <property type="match status" value="1"/>
</dbReference>
<dbReference type="OrthoDB" id="10250130at2759"/>
<evidence type="ECO:0000313" key="4">
    <source>
        <dbReference type="EMBL" id="CAH1263598.1"/>
    </source>
</evidence>
<dbReference type="InterPro" id="IPR015915">
    <property type="entry name" value="Kelch-typ_b-propeller"/>
</dbReference>
<sequence>MDRLCLYAVFSVDEPPKPLLFRRTSEGIAYNCQLPLPLPHQAVVFGFGKWEQRTLGKSLTVELTLDEGETWQRLGTLTDKHRSLCWQGEWRDDFLRRSIAMERQGGIATLKVTCGGSGSCGSPVGRQVVSSHHLPDTPIDTPKVPGKENLVKSTGIAEIQDEYTPPWDAEDVTLSETNAQEPTPKRRRTYSAKSRTLKEQLKSSPAEKKKTSTTSRSRKGSKKVEVDTEDSDIPSARWGHSLCPLEDHRALLIGGQGKGRQLCKDSIWQLDTVTQKWEVQSTTFSGPNPEARMGHTATYDPVVKCVYVFGGSKNKRWFSDVHVLDVQTWQWSSIEAKGDAPTRSYHSSTLYRHELFVFGGVFPNPDPEPDGCSNEVFVYSPATESWYKPLVMGDSPTPRSGHSAVLLGERLVVFGGWDAPVCYNDVSILDLCLMDWSQPEVTGTPPAPRSWHTAVPLNGNSFLVHGGYDGDEVMGDSFVFSLDTCSWSVLADPVPVSPCCGHQGLPLPRSLQDKENQEDNNKLSILIFGGGDNNGHFFNQLHRHTFSHDASGTSVGDPWC</sequence>
<feature type="compositionally biased region" description="Basic and acidic residues" evidence="3">
    <location>
        <begin position="196"/>
        <end position="210"/>
    </location>
</feature>
<dbReference type="PANTHER" id="PTHR46093">
    <property type="entry name" value="ACYL-COA-BINDING DOMAIN-CONTAINING PROTEIN 5"/>
    <property type="match status" value="1"/>
</dbReference>
<gene>
    <name evidence="4" type="primary">FBXO42</name>
    <name evidence="4" type="ORF">BLAG_LOCUS18243</name>
</gene>
<dbReference type="AlphaFoldDB" id="A0A8J9ZX37"/>
<dbReference type="Proteomes" id="UP000838412">
    <property type="component" value="Chromosome 4"/>
</dbReference>